<evidence type="ECO:0000256" key="1">
    <source>
        <dbReference type="SAM" id="Coils"/>
    </source>
</evidence>
<evidence type="ECO:0000256" key="2">
    <source>
        <dbReference type="SAM" id="MobiDB-lite"/>
    </source>
</evidence>
<evidence type="ECO:0008006" key="5">
    <source>
        <dbReference type="Google" id="ProtNLM"/>
    </source>
</evidence>
<protein>
    <recommendedName>
        <fullName evidence="5">M96 mating-specific protein</fullName>
    </recommendedName>
</protein>
<dbReference type="PANTHER" id="PTHR35796:SF3">
    <property type="entry name" value="BHLH DOMAIN-CONTAINING PROTEIN"/>
    <property type="match status" value="1"/>
</dbReference>
<dbReference type="AlphaFoldDB" id="A0A225VRY7"/>
<comment type="caution">
    <text evidence="3">The sequence shown here is derived from an EMBL/GenBank/DDBJ whole genome shotgun (WGS) entry which is preliminary data.</text>
</comment>
<evidence type="ECO:0000313" key="4">
    <source>
        <dbReference type="Proteomes" id="UP000198211"/>
    </source>
</evidence>
<feature type="region of interest" description="Disordered" evidence="2">
    <location>
        <begin position="75"/>
        <end position="98"/>
    </location>
</feature>
<gene>
    <name evidence="3" type="ORF">PHMEG_00019181</name>
</gene>
<dbReference type="EMBL" id="NBNE01003202">
    <property type="protein sequence ID" value="OWZ08301.1"/>
    <property type="molecule type" value="Genomic_DNA"/>
</dbReference>
<feature type="coiled-coil region" evidence="1">
    <location>
        <begin position="170"/>
        <end position="218"/>
    </location>
</feature>
<reference evidence="4" key="1">
    <citation type="submission" date="2017-03" db="EMBL/GenBank/DDBJ databases">
        <title>Phytopthora megakarya and P. palmivora, two closely related causual agents of cacao black pod achieved similar genome size and gene model numbers by different mechanisms.</title>
        <authorList>
            <person name="Ali S."/>
            <person name="Shao J."/>
            <person name="Larry D.J."/>
            <person name="Kronmiller B."/>
            <person name="Shen D."/>
            <person name="Strem M.D."/>
            <person name="Melnick R.L."/>
            <person name="Guiltinan M.J."/>
            <person name="Tyler B.M."/>
            <person name="Meinhardt L.W."/>
            <person name="Bailey B.A."/>
        </authorList>
    </citation>
    <scope>NUCLEOTIDE SEQUENCE [LARGE SCALE GENOMIC DNA]</scope>
    <source>
        <strain evidence="4">zdho120</strain>
    </source>
</reference>
<keyword evidence="4" id="KW-1185">Reference proteome</keyword>
<dbReference type="OrthoDB" id="159479at2759"/>
<keyword evidence="1" id="KW-0175">Coiled coil</keyword>
<dbReference type="STRING" id="4795.A0A225VRY7"/>
<organism evidence="3 4">
    <name type="scientific">Phytophthora megakarya</name>
    <dbReference type="NCBI Taxonomy" id="4795"/>
    <lineage>
        <taxon>Eukaryota</taxon>
        <taxon>Sar</taxon>
        <taxon>Stramenopiles</taxon>
        <taxon>Oomycota</taxon>
        <taxon>Peronosporomycetes</taxon>
        <taxon>Peronosporales</taxon>
        <taxon>Peronosporaceae</taxon>
        <taxon>Phytophthora</taxon>
    </lineage>
</organism>
<dbReference type="Proteomes" id="UP000198211">
    <property type="component" value="Unassembled WGS sequence"/>
</dbReference>
<accession>A0A225VRY7</accession>
<name>A0A225VRY7_9STRA</name>
<sequence length="482" mass="54036">MKVPVALSTPQIVDDDLMEALGYFSEDVTASTQVVSHPVVIGTGSSSKLEQDSENEAVDSMLLSLEIQELLSSDDQDKVAPMPTTGSLMKEQSSPKKIDRRLRPYSTCKRRNRRRPKHELEYLRAKVAELQEALETLNKTEVGSPNTVSQETAIATIDSKTGVSSWKDIAERQKHEVDNAIAENRRLRNRLLGQLHVARVLEAAMEQHQSEAASLSHTSAKFCTVGRPFVMTMTDEQIFARLNSNLEAQFAEVDTVLTTNGLSSVLHNLQGGFEFKREATGNGISFRHEEARLLPFPLQAWHHAIWNSLHDGLVVRDTIAVDLDKDHSNLIFRDTIELPNSHRISITKRAAFRRHFAQDRVVFIWNSYVQIDGSVSVRLQERGWSTASTFEFHRGVTPGADSSNNFVQGCITRMAIQLIPEVSEFKSEQDAQLHVGEMTDLIVGTYHHNFGLVHEIAEKLLLSNDRGAKKEKCSSMDSVVRL</sequence>
<proteinExistence type="predicted"/>
<evidence type="ECO:0000313" key="3">
    <source>
        <dbReference type="EMBL" id="OWZ08301.1"/>
    </source>
</evidence>
<dbReference type="PANTHER" id="PTHR35796">
    <property type="entry name" value="HYPOTHETICAL CYTOSOLIC PROTEIN"/>
    <property type="match status" value="1"/>
</dbReference>